<evidence type="ECO:0000313" key="2">
    <source>
        <dbReference type="EMBL" id="KAE8694824.1"/>
    </source>
</evidence>
<name>A0A6A2ZSC2_HIBSY</name>
<accession>A0A6A2ZSC2</accession>
<evidence type="ECO:0000256" key="1">
    <source>
        <dbReference type="SAM" id="SignalP"/>
    </source>
</evidence>
<gene>
    <name evidence="2" type="ORF">F3Y22_tig00110770pilonHSYRG00027</name>
</gene>
<evidence type="ECO:0000313" key="3">
    <source>
        <dbReference type="Proteomes" id="UP000436088"/>
    </source>
</evidence>
<dbReference type="EMBL" id="VEPZ02001103">
    <property type="protein sequence ID" value="KAE8694824.1"/>
    <property type="molecule type" value="Genomic_DNA"/>
</dbReference>
<comment type="caution">
    <text evidence="2">The sequence shown here is derived from an EMBL/GenBank/DDBJ whole genome shotgun (WGS) entry which is preliminary data.</text>
</comment>
<proteinExistence type="predicted"/>
<organism evidence="2 3">
    <name type="scientific">Hibiscus syriacus</name>
    <name type="common">Rose of Sharon</name>
    <dbReference type="NCBI Taxonomy" id="106335"/>
    <lineage>
        <taxon>Eukaryota</taxon>
        <taxon>Viridiplantae</taxon>
        <taxon>Streptophyta</taxon>
        <taxon>Embryophyta</taxon>
        <taxon>Tracheophyta</taxon>
        <taxon>Spermatophyta</taxon>
        <taxon>Magnoliopsida</taxon>
        <taxon>eudicotyledons</taxon>
        <taxon>Gunneridae</taxon>
        <taxon>Pentapetalae</taxon>
        <taxon>rosids</taxon>
        <taxon>malvids</taxon>
        <taxon>Malvales</taxon>
        <taxon>Malvaceae</taxon>
        <taxon>Malvoideae</taxon>
        <taxon>Hibiscus</taxon>
    </lineage>
</organism>
<keyword evidence="3" id="KW-1185">Reference proteome</keyword>
<sequence length="231" mass="26100">MIRPSMGKAMDRLVALLLVSFSLLFLNQPTMPLLPKQYDDICESPHIPFPFHLNASCPSIFTVIRLSCLNSTTLYLHIGTETYRFLDFLSDGVLVDFPGTTGCRQYNDLNGFGFTKNDYFGISNDNVIGLYDFEDSSLCKTGYETKDLPGCDGNYCGSITCCYPLFNHSIWHFNDGFSSFSKFRCRGFSSWLVARGSNTGKRGVKLEWVIPRNSYDRVRANDAYMVNVIVV</sequence>
<feature type="signal peptide" evidence="1">
    <location>
        <begin position="1"/>
        <end position="32"/>
    </location>
</feature>
<dbReference type="Proteomes" id="UP000436088">
    <property type="component" value="Unassembled WGS sequence"/>
</dbReference>
<reference evidence="2" key="1">
    <citation type="submission" date="2019-09" db="EMBL/GenBank/DDBJ databases">
        <title>Draft genome information of white flower Hibiscus syriacus.</title>
        <authorList>
            <person name="Kim Y.-M."/>
        </authorList>
    </citation>
    <scope>NUCLEOTIDE SEQUENCE [LARGE SCALE GENOMIC DNA]</scope>
    <source>
        <strain evidence="2">YM2019G1</strain>
    </source>
</reference>
<dbReference type="GO" id="GO:0016301">
    <property type="term" value="F:kinase activity"/>
    <property type="evidence" value="ECO:0007669"/>
    <property type="project" value="UniProtKB-KW"/>
</dbReference>
<dbReference type="AlphaFoldDB" id="A0A6A2ZSC2"/>
<protein>
    <submittedName>
        <fullName evidence="2">Receptor-like protein kinase</fullName>
    </submittedName>
</protein>
<feature type="chain" id="PRO_5025615138" evidence="1">
    <location>
        <begin position="33"/>
        <end position="231"/>
    </location>
</feature>
<keyword evidence="1" id="KW-0732">Signal</keyword>